<dbReference type="Pfam" id="PF04612">
    <property type="entry name" value="T2SSM"/>
    <property type="match status" value="1"/>
</dbReference>
<dbReference type="Proteomes" id="UP001256400">
    <property type="component" value="Chromosome"/>
</dbReference>
<gene>
    <name evidence="3" type="primary">gspM</name>
    <name evidence="2" type="ORF">BEN76_07340</name>
    <name evidence="3" type="ORF">RHP80_14070</name>
</gene>
<keyword evidence="1" id="KW-0472">Membrane</keyword>
<accession>A0A1P8EI26</accession>
<dbReference type="EMBL" id="CP134206">
    <property type="protein sequence ID" value="WND05297.1"/>
    <property type="molecule type" value="Genomic_DNA"/>
</dbReference>
<reference evidence="2 4" key="1">
    <citation type="submission" date="2016-08" db="EMBL/GenBank/DDBJ databases">
        <title>Complete genome sequence of Acinetobacter baylyi strain GFJ2.</title>
        <authorList>
            <person name="Tabata M."/>
            <person name="Kuboki S."/>
            <person name="Gibu N."/>
            <person name="Kinouchi Y."/>
            <person name="Vangnai A."/>
            <person name="Kasai D."/>
            <person name="Fukuda M."/>
        </authorList>
    </citation>
    <scope>NUCLEOTIDE SEQUENCE [LARGE SCALE GENOMIC DNA]</scope>
    <source>
        <strain evidence="2 4">GFJ2</strain>
    </source>
</reference>
<dbReference type="GO" id="GO:0015627">
    <property type="term" value="C:type II protein secretion system complex"/>
    <property type="evidence" value="ECO:0007669"/>
    <property type="project" value="InterPro"/>
</dbReference>
<dbReference type="STRING" id="487316.BEN76_07340"/>
<protein>
    <submittedName>
        <fullName evidence="3">Type II secretion system protein GspM</fullName>
    </submittedName>
    <submittedName>
        <fullName evidence="2">Type II secretion system protein M</fullName>
    </submittedName>
</protein>
<dbReference type="KEGG" id="asol:BEN76_07340"/>
<dbReference type="RefSeq" id="WP_004936651.1">
    <property type="nucleotide sequence ID" value="NZ_BBNM01000007.1"/>
</dbReference>
<reference evidence="3" key="2">
    <citation type="submission" date="2023-09" db="EMBL/GenBank/DDBJ databases">
        <title>Acinetobacter soli.</title>
        <authorList>
            <person name="Kim B."/>
            <person name="Kim D."/>
            <person name="Park D."/>
        </authorList>
    </citation>
    <scope>NUCLEOTIDE SEQUENCE</scope>
    <source>
        <strain evidence="3">2023.05</strain>
    </source>
</reference>
<dbReference type="AlphaFoldDB" id="A0A1P8EI26"/>
<evidence type="ECO:0000313" key="3">
    <source>
        <dbReference type="EMBL" id="WND05297.1"/>
    </source>
</evidence>
<evidence type="ECO:0000256" key="1">
    <source>
        <dbReference type="SAM" id="Phobius"/>
    </source>
</evidence>
<dbReference type="InterPro" id="IPR007690">
    <property type="entry name" value="T2SS_GspM"/>
</dbReference>
<dbReference type="EMBL" id="CP016896">
    <property type="protein sequence ID" value="APV35839.1"/>
    <property type="molecule type" value="Genomic_DNA"/>
</dbReference>
<name>A0A1P8EI26_9GAMM</name>
<sequence>MKIMNQLQSAFEQKMETVQQALERMSVRERYLVIFTSLFVAIVAIGWSLWMMHHLADGQQQRLNVLKDQMVWMQTNAASLKPSTDTQLSLTEKVQRVSQQQGVSVSAQQVGETLQIVAQHQSYAVLANFLMQLTQTGLSIEKMELVSVNNQIKLTATVH</sequence>
<keyword evidence="1" id="KW-1133">Transmembrane helix</keyword>
<proteinExistence type="predicted"/>
<feature type="transmembrane region" description="Helical" evidence="1">
    <location>
        <begin position="31"/>
        <end position="52"/>
    </location>
</feature>
<dbReference type="eggNOG" id="ENOG50338HS">
    <property type="taxonomic scope" value="Bacteria"/>
</dbReference>
<evidence type="ECO:0000313" key="4">
    <source>
        <dbReference type="Proteomes" id="UP000185674"/>
    </source>
</evidence>
<dbReference type="GO" id="GO:0015628">
    <property type="term" value="P:protein secretion by the type II secretion system"/>
    <property type="evidence" value="ECO:0007669"/>
    <property type="project" value="InterPro"/>
</dbReference>
<dbReference type="Proteomes" id="UP000185674">
    <property type="component" value="Chromosome"/>
</dbReference>
<evidence type="ECO:0000313" key="2">
    <source>
        <dbReference type="EMBL" id="APV35839.1"/>
    </source>
</evidence>
<organism evidence="2 4">
    <name type="scientific">Acinetobacter soli</name>
    <dbReference type="NCBI Taxonomy" id="487316"/>
    <lineage>
        <taxon>Bacteria</taxon>
        <taxon>Pseudomonadati</taxon>
        <taxon>Pseudomonadota</taxon>
        <taxon>Gammaproteobacteria</taxon>
        <taxon>Moraxellales</taxon>
        <taxon>Moraxellaceae</taxon>
        <taxon>Acinetobacter</taxon>
    </lineage>
</organism>
<keyword evidence="1" id="KW-0812">Transmembrane</keyword>